<accession>A0A915P7A9</accession>
<organism evidence="2 3">
    <name type="scientific">Meloidogyne floridensis</name>
    <dbReference type="NCBI Taxonomy" id="298350"/>
    <lineage>
        <taxon>Eukaryota</taxon>
        <taxon>Metazoa</taxon>
        <taxon>Ecdysozoa</taxon>
        <taxon>Nematoda</taxon>
        <taxon>Chromadorea</taxon>
        <taxon>Rhabditida</taxon>
        <taxon>Tylenchina</taxon>
        <taxon>Tylenchomorpha</taxon>
        <taxon>Tylenchoidea</taxon>
        <taxon>Meloidogynidae</taxon>
        <taxon>Meloidogyninae</taxon>
        <taxon>Meloidogyne</taxon>
    </lineage>
</organism>
<dbReference type="Proteomes" id="UP000887560">
    <property type="component" value="Unplaced"/>
</dbReference>
<reference evidence="3" key="1">
    <citation type="submission" date="2022-11" db="UniProtKB">
        <authorList>
            <consortium name="WormBaseParasite"/>
        </authorList>
    </citation>
    <scope>IDENTIFICATION</scope>
</reference>
<evidence type="ECO:0000313" key="3">
    <source>
        <dbReference type="WBParaSite" id="scf7180000423181.g10386"/>
    </source>
</evidence>
<evidence type="ECO:0000313" key="2">
    <source>
        <dbReference type="Proteomes" id="UP000887560"/>
    </source>
</evidence>
<feature type="region of interest" description="Disordered" evidence="1">
    <location>
        <begin position="91"/>
        <end position="132"/>
    </location>
</feature>
<sequence length="201" mass="23063">MATSTTINVLYPNLILFKFEFNWKDAVGTSVSGKSPVHDHQHDDALETVTKGIQALPTLQQRKTFKARRTNFRSHTLLMPQSAYHLSHMFPSTSRNEETEISPQHNPAASQSDHESSNSVNYGSSPEETFNDENALPDFFERLHIESKEKRNKEKRKYMDENILEEQSSRKLCKSSSKLFNSEDCISSSSSNYRENLILFL</sequence>
<dbReference type="AlphaFoldDB" id="A0A915P7A9"/>
<name>A0A915P7A9_9BILA</name>
<proteinExistence type="predicted"/>
<evidence type="ECO:0000256" key="1">
    <source>
        <dbReference type="SAM" id="MobiDB-lite"/>
    </source>
</evidence>
<protein>
    <submittedName>
        <fullName evidence="3">Uncharacterized protein</fullName>
    </submittedName>
</protein>
<dbReference type="WBParaSite" id="scf7180000423181.g10386">
    <property type="protein sequence ID" value="scf7180000423181.g10386"/>
    <property type="gene ID" value="scf7180000423181.g10386"/>
</dbReference>
<feature type="compositionally biased region" description="Polar residues" evidence="1">
    <location>
        <begin position="101"/>
        <end position="128"/>
    </location>
</feature>
<keyword evidence="2" id="KW-1185">Reference proteome</keyword>